<dbReference type="Proteomes" id="UP001160334">
    <property type="component" value="Unassembled WGS sequence"/>
</dbReference>
<protein>
    <submittedName>
        <fullName evidence="2">Rubredoxin</fullName>
    </submittedName>
</protein>
<sequence>MNRLDGAGAKRLATARTDSGRTKVDGHERIANDSLRVALSTHLPNTDRTTCTACGFVYTIKTPLCPVAADALRELSTGKARPQSRSPLNCYPTGRLRAMACEHGGEGRCRRCGFVYTAEVRICPTARRIDSELEVRGKSPVTQPRTGQGLCAGKGHGWTVSGKEPTPWKRALSACKACPLLAQCESLLNSRLAAGDKIVEQVMAGRLFSVTGREIASDKIDAFAIARGRPKKRPVSRKPKRSRGALPGTRPVPASEEAAA</sequence>
<dbReference type="EMBL" id="JARXVC010000023">
    <property type="protein sequence ID" value="MDH6284558.1"/>
    <property type="molecule type" value="Genomic_DNA"/>
</dbReference>
<evidence type="ECO:0000256" key="1">
    <source>
        <dbReference type="SAM" id="MobiDB-lite"/>
    </source>
</evidence>
<organism evidence="2 3">
    <name type="scientific">Prescottella agglutinans</name>
    <dbReference type="NCBI Taxonomy" id="1644129"/>
    <lineage>
        <taxon>Bacteria</taxon>
        <taxon>Bacillati</taxon>
        <taxon>Actinomycetota</taxon>
        <taxon>Actinomycetes</taxon>
        <taxon>Mycobacteriales</taxon>
        <taxon>Nocardiaceae</taxon>
        <taxon>Prescottella</taxon>
    </lineage>
</organism>
<feature type="region of interest" description="Disordered" evidence="1">
    <location>
        <begin position="1"/>
        <end position="24"/>
    </location>
</feature>
<feature type="compositionally biased region" description="Basic residues" evidence="1">
    <location>
        <begin position="228"/>
        <end position="243"/>
    </location>
</feature>
<name>A0ABT6MJR9_9NOCA</name>
<comment type="caution">
    <text evidence="2">The sequence shown here is derived from an EMBL/GenBank/DDBJ whole genome shotgun (WGS) entry which is preliminary data.</text>
</comment>
<gene>
    <name evidence="2" type="ORF">M2280_005818</name>
</gene>
<accession>A0ABT6MJR9</accession>
<evidence type="ECO:0000313" key="3">
    <source>
        <dbReference type="Proteomes" id="UP001160334"/>
    </source>
</evidence>
<proteinExistence type="predicted"/>
<reference evidence="2 3" key="1">
    <citation type="submission" date="2023-04" db="EMBL/GenBank/DDBJ databases">
        <title>Forest soil microbial communities from Buena Vista Peninsula, Colon Province, Panama.</title>
        <authorList>
            <person name="Bouskill N."/>
        </authorList>
    </citation>
    <scope>NUCLEOTIDE SEQUENCE [LARGE SCALE GENOMIC DNA]</scope>
    <source>
        <strain evidence="2 3">CFH S0262</strain>
    </source>
</reference>
<keyword evidence="3" id="KW-1185">Reference proteome</keyword>
<evidence type="ECO:0000313" key="2">
    <source>
        <dbReference type="EMBL" id="MDH6284558.1"/>
    </source>
</evidence>
<feature type="region of interest" description="Disordered" evidence="1">
    <location>
        <begin position="138"/>
        <end position="158"/>
    </location>
</feature>
<feature type="region of interest" description="Disordered" evidence="1">
    <location>
        <begin position="227"/>
        <end position="260"/>
    </location>
</feature>